<evidence type="ECO:0000313" key="20">
    <source>
        <dbReference type="Proteomes" id="UP000235388"/>
    </source>
</evidence>
<evidence type="ECO:0000256" key="16">
    <source>
        <dbReference type="RuleBase" id="RU367126"/>
    </source>
</evidence>
<dbReference type="Pfam" id="PF16275">
    <property type="entry name" value="SF1-HH"/>
    <property type="match status" value="1"/>
</dbReference>
<dbReference type="InterPro" id="IPR032570">
    <property type="entry name" value="SF1-HH"/>
</dbReference>
<evidence type="ECO:0000256" key="1">
    <source>
        <dbReference type="ARBA" id="ARBA00004123"/>
    </source>
</evidence>
<dbReference type="InterPro" id="IPR004087">
    <property type="entry name" value="KH_dom"/>
</dbReference>
<evidence type="ECO:0000256" key="2">
    <source>
        <dbReference type="ARBA" id="ARBA00010382"/>
    </source>
</evidence>
<keyword evidence="10 15" id="KW-0694">RNA-binding</keyword>
<organism evidence="19 20">
    <name type="scientific">Puccinia coronata f. sp. avenae</name>
    <dbReference type="NCBI Taxonomy" id="200324"/>
    <lineage>
        <taxon>Eukaryota</taxon>
        <taxon>Fungi</taxon>
        <taxon>Dikarya</taxon>
        <taxon>Basidiomycota</taxon>
        <taxon>Pucciniomycotina</taxon>
        <taxon>Pucciniomycetes</taxon>
        <taxon>Pucciniales</taxon>
        <taxon>Pucciniaceae</taxon>
        <taxon>Puccinia</taxon>
    </lineage>
</organism>
<evidence type="ECO:0000256" key="5">
    <source>
        <dbReference type="ARBA" id="ARBA00022723"/>
    </source>
</evidence>
<dbReference type="Gene3D" id="6.10.140.1790">
    <property type="match status" value="1"/>
</dbReference>
<dbReference type="Gene3D" id="4.10.60.10">
    <property type="entry name" value="Zinc finger, CCHC-type"/>
    <property type="match status" value="1"/>
</dbReference>
<keyword evidence="4 16" id="KW-0507">mRNA processing</keyword>
<dbReference type="SUPFAM" id="SSF57756">
    <property type="entry name" value="Retrovirus zinc finger-like domains"/>
    <property type="match status" value="1"/>
</dbReference>
<dbReference type="FunFam" id="3.30.1370.10:FF:000024">
    <property type="entry name" value="Branchpoint-bridging protein-like protein"/>
    <property type="match status" value="1"/>
</dbReference>
<feature type="compositionally biased region" description="Polar residues" evidence="17">
    <location>
        <begin position="517"/>
        <end position="542"/>
    </location>
</feature>
<dbReference type="InterPro" id="IPR036875">
    <property type="entry name" value="Znf_CCHC_sf"/>
</dbReference>
<evidence type="ECO:0000256" key="15">
    <source>
        <dbReference type="PROSITE-ProRule" id="PRU00117"/>
    </source>
</evidence>
<dbReference type="Pfam" id="PF00098">
    <property type="entry name" value="zf-CCHC"/>
    <property type="match status" value="2"/>
</dbReference>
<evidence type="ECO:0000256" key="6">
    <source>
        <dbReference type="ARBA" id="ARBA00022728"/>
    </source>
</evidence>
<feature type="domain" description="CCHC-type" evidence="18">
    <location>
        <begin position="433"/>
        <end position="448"/>
    </location>
</feature>
<sequence length="667" mass="72371">MGGPCVVYGIPDLCFCRVSPGTLPDTHHVDPPGARRRSSAPAALAPASAPAAARIHSRSHSHSEQEQPDNLRRQATRPHLVASIESKSSFKSASVIVSASPTRTYWYSRPPSPQGYSSFVTGTNDAPLGAPRRWGGSQSDPRESGAFGGLGAPTSYTSAPTTNRDEVPPPPPPPASTAPEPPPTERKRKSRWGAESEKVNVAGLPVAINGTVDAADLDRYAATLRLEQVNNKLRNGDVVPPEKERSPSPPPTYDGQGRRTNTREFRYRRKLEDERTKLIERLIKIDPSYRPPLDFEAQKKFGGNRSGRPSEKVYIPIKEFPEIKFFGLLVGPRGNSLKKMEGESGAKISIRGRGSVKEGKGRKEEFAGDDDDEMHCLVTADTQDKVDKCVRLINKVIETACSVPESQNEQKLNQLRELAQLNGTFRDFENQVCQNCGNPGHRKYDCPEQRNFSAGIICRICGGAGHMARDCTQRRGFNSGNSAAGGNGGVAQAFDSEYASLMAELGETSKVAPISEEGQNGQSDTPKHSSNWVGPPGSSTPARNGDPGAPTNSVPPWRVASNWHPPQPPQHHGGPYGQRNSYVFNAAHHGHHNHNHNHHGHHGHSHQHHYHGQHSHHQPQQHQPHLHQQQQPGAPVLPTGVPGSDAGLASAAPAFVPQGTYAGYYGQ</sequence>
<dbReference type="InterPro" id="IPR047086">
    <property type="entry name" value="SF1-HH_sf"/>
</dbReference>
<dbReference type="GO" id="GO:0000398">
    <property type="term" value="P:mRNA splicing, via spliceosome"/>
    <property type="evidence" value="ECO:0007669"/>
    <property type="project" value="UniProtKB-UniRule"/>
</dbReference>
<dbReference type="STRING" id="200324.A0A2N5VHB1"/>
<evidence type="ECO:0000256" key="14">
    <source>
        <dbReference type="PROSITE-ProRule" id="PRU00047"/>
    </source>
</evidence>
<keyword evidence="5 16" id="KW-0479">Metal-binding</keyword>
<keyword evidence="7" id="KW-0677">Repeat</keyword>
<dbReference type="GO" id="GO:0005829">
    <property type="term" value="C:cytosol"/>
    <property type="evidence" value="ECO:0007669"/>
    <property type="project" value="UniProtKB-ARBA"/>
</dbReference>
<dbReference type="CDD" id="cd02395">
    <property type="entry name" value="KH-I_BBP"/>
    <property type="match status" value="1"/>
</dbReference>
<dbReference type="GO" id="GO:0045131">
    <property type="term" value="F:pre-mRNA branch point binding"/>
    <property type="evidence" value="ECO:0007669"/>
    <property type="project" value="UniProtKB-UniRule"/>
</dbReference>
<dbReference type="SMART" id="SM00322">
    <property type="entry name" value="KH"/>
    <property type="match status" value="1"/>
</dbReference>
<evidence type="ECO:0000256" key="11">
    <source>
        <dbReference type="ARBA" id="ARBA00023187"/>
    </source>
</evidence>
<dbReference type="PROSITE" id="PS50084">
    <property type="entry name" value="KH_TYPE_1"/>
    <property type="match status" value="1"/>
</dbReference>
<keyword evidence="12 16" id="KW-0539">Nucleus</keyword>
<evidence type="ECO:0000256" key="3">
    <source>
        <dbReference type="ARBA" id="ARBA00017984"/>
    </source>
</evidence>
<dbReference type="PANTHER" id="PTHR11208">
    <property type="entry name" value="RNA-BINDING PROTEIN RELATED"/>
    <property type="match status" value="1"/>
</dbReference>
<dbReference type="GO" id="GO:0000243">
    <property type="term" value="C:commitment complex"/>
    <property type="evidence" value="ECO:0007669"/>
    <property type="project" value="UniProtKB-ARBA"/>
</dbReference>
<evidence type="ECO:0000256" key="4">
    <source>
        <dbReference type="ARBA" id="ARBA00022664"/>
    </source>
</evidence>
<dbReference type="InterPro" id="IPR001878">
    <property type="entry name" value="Znf_CCHC"/>
</dbReference>
<evidence type="ECO:0000256" key="13">
    <source>
        <dbReference type="ARBA" id="ARBA00053279"/>
    </source>
</evidence>
<evidence type="ECO:0000256" key="17">
    <source>
        <dbReference type="SAM" id="MobiDB-lite"/>
    </source>
</evidence>
<comment type="subcellular location">
    <subcellularLocation>
        <location evidence="1 16">Nucleus</location>
    </subcellularLocation>
</comment>
<evidence type="ECO:0000256" key="12">
    <source>
        <dbReference type="ARBA" id="ARBA00023242"/>
    </source>
</evidence>
<name>A0A2N5VHB1_9BASI</name>
<dbReference type="EMBL" id="PGCJ01000096">
    <property type="protein sequence ID" value="PLW49389.1"/>
    <property type="molecule type" value="Genomic_DNA"/>
</dbReference>
<feature type="compositionally biased region" description="Pro residues" evidence="17">
    <location>
        <begin position="168"/>
        <end position="182"/>
    </location>
</feature>
<dbReference type="InterPro" id="IPR045071">
    <property type="entry name" value="BBP-like"/>
</dbReference>
<keyword evidence="8 14" id="KW-0863">Zinc-finger</keyword>
<dbReference type="Pfam" id="PF22675">
    <property type="entry name" value="KH-I_KHDC4-BBP"/>
    <property type="match status" value="1"/>
</dbReference>
<evidence type="ECO:0000313" key="19">
    <source>
        <dbReference type="EMBL" id="PLW49389.1"/>
    </source>
</evidence>
<gene>
    <name evidence="19" type="ORF">PCANC_07745</name>
</gene>
<dbReference type="SUPFAM" id="SSF54791">
    <property type="entry name" value="Eukaryotic type KH-domain (KH-domain type I)"/>
    <property type="match status" value="1"/>
</dbReference>
<evidence type="ECO:0000256" key="8">
    <source>
        <dbReference type="ARBA" id="ARBA00022771"/>
    </source>
</evidence>
<dbReference type="FunFam" id="4.10.60.10:FF:000030">
    <property type="entry name" value="Branchpoint-bridging protein"/>
    <property type="match status" value="1"/>
</dbReference>
<protein>
    <recommendedName>
        <fullName evidence="3 16">Branchpoint-bridging protein</fullName>
    </recommendedName>
</protein>
<evidence type="ECO:0000256" key="7">
    <source>
        <dbReference type="ARBA" id="ARBA00022737"/>
    </source>
</evidence>
<feature type="compositionally biased region" description="Basic residues" evidence="17">
    <location>
        <begin position="588"/>
        <end position="619"/>
    </location>
</feature>
<accession>A0A2N5VHB1</accession>
<dbReference type="GO" id="GO:0003729">
    <property type="term" value="F:mRNA binding"/>
    <property type="evidence" value="ECO:0007669"/>
    <property type="project" value="TreeGrafter"/>
</dbReference>
<dbReference type="InterPro" id="IPR055256">
    <property type="entry name" value="KH_1_KHDC4/BBP-like"/>
</dbReference>
<keyword evidence="11 16" id="KW-0508">mRNA splicing</keyword>
<dbReference type="SMART" id="SM00343">
    <property type="entry name" value="ZnF_C2HC"/>
    <property type="match status" value="2"/>
</dbReference>
<comment type="function">
    <text evidence="13 16">Necessary for the splicing of pre-mRNA. Has a role in the recognition of the branch site (5'-UACUAAC-3'), the pyrimidine tract and the 3'-splice site at the 3'-end of introns.</text>
</comment>
<evidence type="ECO:0000259" key="18">
    <source>
        <dbReference type="PROSITE" id="PS50158"/>
    </source>
</evidence>
<evidence type="ECO:0000256" key="9">
    <source>
        <dbReference type="ARBA" id="ARBA00022833"/>
    </source>
</evidence>
<reference evidence="19 20" key="1">
    <citation type="submission" date="2017-11" db="EMBL/GenBank/DDBJ databases">
        <title>De novo assembly and phasing of dikaryotic genomes from two isolates of Puccinia coronata f. sp. avenae, the causal agent of oat crown rust.</title>
        <authorList>
            <person name="Miller M.E."/>
            <person name="Zhang Y."/>
            <person name="Omidvar V."/>
            <person name="Sperschneider J."/>
            <person name="Schwessinger B."/>
            <person name="Raley C."/>
            <person name="Palmer J.M."/>
            <person name="Garnica D."/>
            <person name="Upadhyaya N."/>
            <person name="Rathjen J."/>
            <person name="Taylor J.M."/>
            <person name="Park R.F."/>
            <person name="Dodds P.N."/>
            <person name="Hirsch C.D."/>
            <person name="Kianian S.F."/>
            <person name="Figueroa M."/>
        </authorList>
    </citation>
    <scope>NUCLEOTIDE SEQUENCE [LARGE SCALE GENOMIC DNA]</scope>
    <source>
        <strain evidence="19">12NC29</strain>
    </source>
</reference>
<feature type="compositionally biased region" description="Basic and acidic residues" evidence="17">
    <location>
        <begin position="61"/>
        <end position="72"/>
    </location>
</feature>
<feature type="region of interest" description="Disordered" evidence="17">
    <location>
        <begin position="24"/>
        <end position="73"/>
    </location>
</feature>
<dbReference type="GO" id="GO:0048024">
    <property type="term" value="P:regulation of mRNA splicing, via spliceosome"/>
    <property type="evidence" value="ECO:0007669"/>
    <property type="project" value="TreeGrafter"/>
</dbReference>
<dbReference type="Gene3D" id="3.30.1370.10">
    <property type="entry name" value="K Homology domain, type 1"/>
    <property type="match status" value="1"/>
</dbReference>
<feature type="compositionally biased region" description="Low complexity" evidence="17">
    <location>
        <begin position="620"/>
        <end position="633"/>
    </location>
</feature>
<feature type="region of interest" description="Disordered" evidence="17">
    <location>
        <begin position="232"/>
        <end position="260"/>
    </location>
</feature>
<dbReference type="OrthoDB" id="6777263at2759"/>
<dbReference type="Proteomes" id="UP000235388">
    <property type="component" value="Unassembled WGS sequence"/>
</dbReference>
<feature type="region of interest" description="Disordered" evidence="17">
    <location>
        <begin position="117"/>
        <end position="196"/>
    </location>
</feature>
<dbReference type="PANTHER" id="PTHR11208:SF45">
    <property type="entry name" value="SPLICING FACTOR 1"/>
    <property type="match status" value="1"/>
</dbReference>
<keyword evidence="6 16" id="KW-0747">Spliceosome</keyword>
<comment type="caution">
    <text evidence="19">The sequence shown here is derived from an EMBL/GenBank/DDBJ whole genome shotgun (WGS) entry which is preliminary data.</text>
</comment>
<feature type="domain" description="CCHC-type" evidence="18">
    <location>
        <begin position="458"/>
        <end position="473"/>
    </location>
</feature>
<dbReference type="AlphaFoldDB" id="A0A2N5VHB1"/>
<dbReference type="GO" id="GO:0008270">
    <property type="term" value="F:zinc ion binding"/>
    <property type="evidence" value="ECO:0007669"/>
    <property type="project" value="UniProtKB-UniRule"/>
</dbReference>
<dbReference type="InterPro" id="IPR036612">
    <property type="entry name" value="KH_dom_type_1_sf"/>
</dbReference>
<feature type="region of interest" description="Disordered" evidence="17">
    <location>
        <begin position="515"/>
        <end position="645"/>
    </location>
</feature>
<proteinExistence type="inferred from homology"/>
<comment type="similarity">
    <text evidence="2 16">Belongs to the BBP/SF1 family.</text>
</comment>
<evidence type="ECO:0000256" key="10">
    <source>
        <dbReference type="ARBA" id="ARBA00022884"/>
    </source>
</evidence>
<dbReference type="PROSITE" id="PS50158">
    <property type="entry name" value="ZF_CCHC"/>
    <property type="match status" value="2"/>
</dbReference>
<keyword evidence="20" id="KW-1185">Reference proteome</keyword>
<feature type="compositionally biased region" description="Low complexity" evidence="17">
    <location>
        <begin position="39"/>
        <end position="54"/>
    </location>
</feature>
<keyword evidence="9 16" id="KW-0862">Zinc</keyword>